<dbReference type="AlphaFoldDB" id="A0A8R1EAI6"/>
<name>A0A8R1EAI6_CAEJA</name>
<dbReference type="Proteomes" id="UP000005237">
    <property type="component" value="Unassembled WGS sequence"/>
</dbReference>
<keyword evidence="1" id="KW-0812">Transmembrane</keyword>
<keyword evidence="3" id="KW-1185">Reference proteome</keyword>
<reference evidence="3" key="1">
    <citation type="submission" date="2010-08" db="EMBL/GenBank/DDBJ databases">
        <authorList>
            <consortium name="Caenorhabditis japonica Sequencing Consortium"/>
            <person name="Wilson R.K."/>
        </authorList>
    </citation>
    <scope>NUCLEOTIDE SEQUENCE [LARGE SCALE GENOMIC DNA]</scope>
    <source>
        <strain evidence="3">DF5081</strain>
    </source>
</reference>
<feature type="transmembrane region" description="Helical" evidence="1">
    <location>
        <begin position="6"/>
        <end position="25"/>
    </location>
</feature>
<sequence>MCFELIFLISYRVSAVFLLISYFFLTPVVHQKSILLKDFGRLVHLRCISPNTGNSHLKKQMFHSEDDDETPMATISEHEENVLEEFFQLSSKRIDT</sequence>
<accession>A0A8R1EAI6</accession>
<evidence type="ECO:0000313" key="2">
    <source>
        <dbReference type="EnsemblMetazoa" id="CJA32151a.1"/>
    </source>
</evidence>
<protein>
    <submittedName>
        <fullName evidence="2">Uncharacterized protein</fullName>
    </submittedName>
</protein>
<evidence type="ECO:0000256" key="1">
    <source>
        <dbReference type="SAM" id="Phobius"/>
    </source>
</evidence>
<reference evidence="2" key="2">
    <citation type="submission" date="2022-06" db="UniProtKB">
        <authorList>
            <consortium name="EnsemblMetazoa"/>
        </authorList>
    </citation>
    <scope>IDENTIFICATION</scope>
    <source>
        <strain evidence="2">DF5081</strain>
    </source>
</reference>
<dbReference type="EnsemblMetazoa" id="CJA32151a.1">
    <property type="protein sequence ID" value="CJA32151a.1"/>
    <property type="gene ID" value="WBGene00207998"/>
</dbReference>
<proteinExistence type="predicted"/>
<organism evidence="2 3">
    <name type="scientific">Caenorhabditis japonica</name>
    <dbReference type="NCBI Taxonomy" id="281687"/>
    <lineage>
        <taxon>Eukaryota</taxon>
        <taxon>Metazoa</taxon>
        <taxon>Ecdysozoa</taxon>
        <taxon>Nematoda</taxon>
        <taxon>Chromadorea</taxon>
        <taxon>Rhabditida</taxon>
        <taxon>Rhabditina</taxon>
        <taxon>Rhabditomorpha</taxon>
        <taxon>Rhabditoidea</taxon>
        <taxon>Rhabditidae</taxon>
        <taxon>Peloderinae</taxon>
        <taxon>Caenorhabditis</taxon>
    </lineage>
</organism>
<evidence type="ECO:0000313" key="3">
    <source>
        <dbReference type="Proteomes" id="UP000005237"/>
    </source>
</evidence>
<keyword evidence="1" id="KW-1133">Transmembrane helix</keyword>
<keyword evidence="1" id="KW-0472">Membrane</keyword>